<dbReference type="SUPFAM" id="SSF50475">
    <property type="entry name" value="FMN-binding split barrel"/>
    <property type="match status" value="1"/>
</dbReference>
<sequence>MGTRVSQTPIVDAARFRRALGRHAAGVVVVTGPGPVGMTATSLTSVSLDPPLVSFCVNRESTTWPDLREAPYFAVNVLGSGQAALAARFAGRGIDRFAAPTRWRSGPYDVPILAGVTAHLVCEPYDTIALGDHWLVVGLVVGSELGDSGEPLLYHHGRYGRFDPHT</sequence>
<evidence type="ECO:0000256" key="1">
    <source>
        <dbReference type="ARBA" id="ARBA00023002"/>
    </source>
</evidence>
<name>A0A9W6RKE7_9ACTN</name>
<evidence type="ECO:0000313" key="4">
    <source>
        <dbReference type="Proteomes" id="UP001165135"/>
    </source>
</evidence>
<dbReference type="PANTHER" id="PTHR30466:SF1">
    <property type="entry name" value="FMN REDUCTASE (NADH) RUTF"/>
    <property type="match status" value="1"/>
</dbReference>
<dbReference type="Gene3D" id="2.30.110.10">
    <property type="entry name" value="Electron Transport, Fmn-binding Protein, Chain A"/>
    <property type="match status" value="1"/>
</dbReference>
<dbReference type="InterPro" id="IPR002563">
    <property type="entry name" value="Flavin_Rdtase-like_dom"/>
</dbReference>
<reference evidence="3" key="1">
    <citation type="submission" date="2023-03" db="EMBL/GenBank/DDBJ databases">
        <title>Actinoallomurus iriomotensis NBRC 103681.</title>
        <authorList>
            <person name="Ichikawa N."/>
            <person name="Sato H."/>
            <person name="Tonouchi N."/>
        </authorList>
    </citation>
    <scope>NUCLEOTIDE SEQUENCE</scope>
    <source>
        <strain evidence="3">NBRC 103681</strain>
    </source>
</reference>
<dbReference type="GO" id="GO:0010181">
    <property type="term" value="F:FMN binding"/>
    <property type="evidence" value="ECO:0007669"/>
    <property type="project" value="InterPro"/>
</dbReference>
<dbReference type="RefSeq" id="WP_285626591.1">
    <property type="nucleotide sequence ID" value="NZ_BSTJ01000007.1"/>
</dbReference>
<comment type="caution">
    <text evidence="3">The sequence shown here is derived from an EMBL/GenBank/DDBJ whole genome shotgun (WGS) entry which is preliminary data.</text>
</comment>
<dbReference type="EMBL" id="BSTJ01000007">
    <property type="protein sequence ID" value="GLY77308.1"/>
    <property type="molecule type" value="Genomic_DNA"/>
</dbReference>
<dbReference type="InterPro" id="IPR012349">
    <property type="entry name" value="Split_barrel_FMN-bd"/>
</dbReference>
<protein>
    <submittedName>
        <fullName evidence="3">Flavin-dependent reductase</fullName>
    </submittedName>
</protein>
<feature type="domain" description="Flavin reductase like" evidence="2">
    <location>
        <begin position="20"/>
        <end position="161"/>
    </location>
</feature>
<dbReference type="InterPro" id="IPR050268">
    <property type="entry name" value="NADH-dep_flavin_reductase"/>
</dbReference>
<dbReference type="Proteomes" id="UP001165135">
    <property type="component" value="Unassembled WGS sequence"/>
</dbReference>
<organism evidence="3 4">
    <name type="scientific">Actinoallomurus iriomotensis</name>
    <dbReference type="NCBI Taxonomy" id="478107"/>
    <lineage>
        <taxon>Bacteria</taxon>
        <taxon>Bacillati</taxon>
        <taxon>Actinomycetota</taxon>
        <taxon>Actinomycetes</taxon>
        <taxon>Streptosporangiales</taxon>
        <taxon>Thermomonosporaceae</taxon>
        <taxon>Actinoallomurus</taxon>
    </lineage>
</organism>
<dbReference type="SMART" id="SM00903">
    <property type="entry name" value="Flavin_Reduct"/>
    <property type="match status" value="1"/>
</dbReference>
<proteinExistence type="predicted"/>
<dbReference type="GO" id="GO:0042602">
    <property type="term" value="F:riboflavin reductase (NADPH) activity"/>
    <property type="evidence" value="ECO:0007669"/>
    <property type="project" value="TreeGrafter"/>
</dbReference>
<accession>A0A9W6RKE7</accession>
<dbReference type="Pfam" id="PF01613">
    <property type="entry name" value="Flavin_Reduct"/>
    <property type="match status" value="1"/>
</dbReference>
<dbReference type="PANTHER" id="PTHR30466">
    <property type="entry name" value="FLAVIN REDUCTASE"/>
    <property type="match status" value="1"/>
</dbReference>
<keyword evidence="1" id="KW-0560">Oxidoreductase</keyword>
<evidence type="ECO:0000259" key="2">
    <source>
        <dbReference type="SMART" id="SM00903"/>
    </source>
</evidence>
<evidence type="ECO:0000313" key="3">
    <source>
        <dbReference type="EMBL" id="GLY77308.1"/>
    </source>
</evidence>
<dbReference type="AlphaFoldDB" id="A0A9W6RKE7"/>
<gene>
    <name evidence="3" type="ORF">Airi01_055750</name>
</gene>
<dbReference type="GO" id="GO:0006208">
    <property type="term" value="P:pyrimidine nucleobase catabolic process"/>
    <property type="evidence" value="ECO:0007669"/>
    <property type="project" value="TreeGrafter"/>
</dbReference>